<reference evidence="2" key="1">
    <citation type="journal article" date="2008" name="Nat. Genet.">
        <title>The Pristionchus pacificus genome provides a unique perspective on nematode lifestyle and parasitism.</title>
        <authorList>
            <person name="Dieterich C."/>
            <person name="Clifton S.W."/>
            <person name="Schuster L.N."/>
            <person name="Chinwalla A."/>
            <person name="Delehaunty K."/>
            <person name="Dinkelacker I."/>
            <person name="Fulton L."/>
            <person name="Fulton R."/>
            <person name="Godfrey J."/>
            <person name="Minx P."/>
            <person name="Mitreva M."/>
            <person name="Roeseler W."/>
            <person name="Tian H."/>
            <person name="Witte H."/>
            <person name="Yang S.P."/>
            <person name="Wilson R.K."/>
            <person name="Sommer R.J."/>
        </authorList>
    </citation>
    <scope>NUCLEOTIDE SEQUENCE [LARGE SCALE GENOMIC DNA]</scope>
    <source>
        <strain evidence="2">PS312</strain>
    </source>
</reference>
<name>A0A2A6CHP5_PRIPA</name>
<dbReference type="Proteomes" id="UP000005239">
    <property type="component" value="Unassembled WGS sequence"/>
</dbReference>
<evidence type="ECO:0000313" key="2">
    <source>
        <dbReference type="Proteomes" id="UP000005239"/>
    </source>
</evidence>
<protein>
    <submittedName>
        <fullName evidence="1">Uncharacterized protein</fullName>
    </submittedName>
</protein>
<organism evidence="1 2">
    <name type="scientific">Pristionchus pacificus</name>
    <name type="common">Parasitic nematode worm</name>
    <dbReference type="NCBI Taxonomy" id="54126"/>
    <lineage>
        <taxon>Eukaryota</taxon>
        <taxon>Metazoa</taxon>
        <taxon>Ecdysozoa</taxon>
        <taxon>Nematoda</taxon>
        <taxon>Chromadorea</taxon>
        <taxon>Rhabditida</taxon>
        <taxon>Rhabditina</taxon>
        <taxon>Diplogasteromorpha</taxon>
        <taxon>Diplogasteroidea</taxon>
        <taxon>Neodiplogasteridae</taxon>
        <taxon>Pristionchus</taxon>
    </lineage>
</organism>
<reference evidence="1" key="2">
    <citation type="submission" date="2022-06" db="UniProtKB">
        <authorList>
            <consortium name="EnsemblMetazoa"/>
        </authorList>
    </citation>
    <scope>IDENTIFICATION</scope>
    <source>
        <strain evidence="1">PS312</strain>
    </source>
</reference>
<keyword evidence="2" id="KW-1185">Reference proteome</keyword>
<gene>
    <name evidence="1" type="primary">WBGene00283081</name>
</gene>
<sequence length="66" mass="7663">MLSKLNVNVLVSVLIVWEREEEKRRVVYGKGQRRAPTVLFTRFYVIAPDRLRAMTLQASGENWTGL</sequence>
<proteinExistence type="predicted"/>
<evidence type="ECO:0000313" key="1">
    <source>
        <dbReference type="EnsemblMetazoa" id="PPA44712.1"/>
    </source>
</evidence>
<dbReference type="AlphaFoldDB" id="A0A2A6CHP5"/>
<dbReference type="EnsemblMetazoa" id="PPA44712.1">
    <property type="protein sequence ID" value="PPA44712.1"/>
    <property type="gene ID" value="WBGene00283081"/>
</dbReference>
<accession>A0A8R1Z5J1</accession>
<accession>A0A2A6CHP5</accession>